<feature type="region of interest" description="Disordered" evidence="1">
    <location>
        <begin position="46"/>
        <end position="68"/>
    </location>
</feature>
<dbReference type="EMBL" id="HAEF01020452">
    <property type="protein sequence ID" value="SBR61611.1"/>
    <property type="molecule type" value="Transcribed_RNA"/>
</dbReference>
<dbReference type="AlphaFoldDB" id="A0A1A8MYE1"/>
<feature type="compositionally biased region" description="Basic and acidic residues" evidence="1">
    <location>
        <begin position="53"/>
        <end position="68"/>
    </location>
</feature>
<feature type="signal peptide" evidence="2">
    <location>
        <begin position="1"/>
        <end position="18"/>
    </location>
</feature>
<sequence>CVGFMLPFVFRCAKVVMGHVLVPCCSPSADPDCTATRSSNTIIITPFSDDTEMPGHRRQLERWNHANN</sequence>
<accession>A0A1A8MYE1</accession>
<evidence type="ECO:0000256" key="2">
    <source>
        <dbReference type="SAM" id="SignalP"/>
    </source>
</evidence>
<keyword evidence="2" id="KW-0732">Signal</keyword>
<feature type="non-terminal residue" evidence="3">
    <location>
        <position position="68"/>
    </location>
</feature>
<gene>
    <name evidence="3" type="primary">Nfu_g_1_007875</name>
</gene>
<evidence type="ECO:0000313" key="3">
    <source>
        <dbReference type="EMBL" id="SBR61611.1"/>
    </source>
</evidence>
<feature type="chain" id="PRO_5008375269" evidence="2">
    <location>
        <begin position="19"/>
        <end position="68"/>
    </location>
</feature>
<feature type="non-terminal residue" evidence="3">
    <location>
        <position position="1"/>
    </location>
</feature>
<protein>
    <submittedName>
        <fullName evidence="3">Uncharacterized protein</fullName>
    </submittedName>
</protein>
<reference evidence="3" key="1">
    <citation type="submission" date="2016-05" db="EMBL/GenBank/DDBJ databases">
        <authorList>
            <person name="Lavstsen T."/>
            <person name="Jespersen J.S."/>
        </authorList>
    </citation>
    <scope>NUCLEOTIDE SEQUENCE</scope>
    <source>
        <tissue evidence="3">Brain</tissue>
    </source>
</reference>
<reference evidence="3" key="2">
    <citation type="submission" date="2016-06" db="EMBL/GenBank/DDBJ databases">
        <title>The genome of a short-lived fish provides insights into sex chromosome evolution and the genetic control of aging.</title>
        <authorList>
            <person name="Reichwald K."/>
            <person name="Felder M."/>
            <person name="Petzold A."/>
            <person name="Koch P."/>
            <person name="Groth M."/>
            <person name="Platzer M."/>
        </authorList>
    </citation>
    <scope>NUCLEOTIDE SEQUENCE</scope>
    <source>
        <tissue evidence="3">Brain</tissue>
    </source>
</reference>
<proteinExistence type="predicted"/>
<evidence type="ECO:0000256" key="1">
    <source>
        <dbReference type="SAM" id="MobiDB-lite"/>
    </source>
</evidence>
<organism evidence="3">
    <name type="scientific">Nothobranchius pienaari</name>
    <dbReference type="NCBI Taxonomy" id="704102"/>
    <lineage>
        <taxon>Eukaryota</taxon>
        <taxon>Metazoa</taxon>
        <taxon>Chordata</taxon>
        <taxon>Craniata</taxon>
        <taxon>Vertebrata</taxon>
        <taxon>Euteleostomi</taxon>
        <taxon>Actinopterygii</taxon>
        <taxon>Neopterygii</taxon>
        <taxon>Teleostei</taxon>
        <taxon>Neoteleostei</taxon>
        <taxon>Acanthomorphata</taxon>
        <taxon>Ovalentaria</taxon>
        <taxon>Atherinomorphae</taxon>
        <taxon>Cyprinodontiformes</taxon>
        <taxon>Nothobranchiidae</taxon>
        <taxon>Nothobranchius</taxon>
    </lineage>
</organism>
<name>A0A1A8MYE1_9TELE</name>